<dbReference type="AlphaFoldDB" id="A0ABC8SPM9"/>
<dbReference type="EMBL" id="CAUOFW020003059">
    <property type="protein sequence ID" value="CAK9157770.1"/>
    <property type="molecule type" value="Genomic_DNA"/>
</dbReference>
<evidence type="ECO:0000313" key="5">
    <source>
        <dbReference type="Proteomes" id="UP001642360"/>
    </source>
</evidence>
<feature type="domain" description="Non-haem dioxygenase N-terminal" evidence="3">
    <location>
        <begin position="33"/>
        <end position="91"/>
    </location>
</feature>
<keyword evidence="1" id="KW-0479">Metal-binding</keyword>
<dbReference type="InterPro" id="IPR026992">
    <property type="entry name" value="DIOX_N"/>
</dbReference>
<evidence type="ECO:0000256" key="1">
    <source>
        <dbReference type="ARBA" id="ARBA00022723"/>
    </source>
</evidence>
<protein>
    <recommendedName>
        <fullName evidence="3">Non-haem dioxygenase N-terminal domain-containing protein</fullName>
    </recommendedName>
</protein>
<dbReference type="Proteomes" id="UP001642360">
    <property type="component" value="Unassembled WGS sequence"/>
</dbReference>
<dbReference type="Pfam" id="PF14226">
    <property type="entry name" value="DIOX_N"/>
    <property type="match status" value="1"/>
</dbReference>
<dbReference type="SUPFAM" id="SSF51197">
    <property type="entry name" value="Clavaminate synthase-like"/>
    <property type="match status" value="1"/>
</dbReference>
<organism evidence="4 5">
    <name type="scientific">Ilex paraguariensis</name>
    <name type="common">yerba mate</name>
    <dbReference type="NCBI Taxonomy" id="185542"/>
    <lineage>
        <taxon>Eukaryota</taxon>
        <taxon>Viridiplantae</taxon>
        <taxon>Streptophyta</taxon>
        <taxon>Embryophyta</taxon>
        <taxon>Tracheophyta</taxon>
        <taxon>Spermatophyta</taxon>
        <taxon>Magnoliopsida</taxon>
        <taxon>eudicotyledons</taxon>
        <taxon>Gunneridae</taxon>
        <taxon>Pentapetalae</taxon>
        <taxon>asterids</taxon>
        <taxon>campanulids</taxon>
        <taxon>Aquifoliales</taxon>
        <taxon>Aquifoliaceae</taxon>
        <taxon>Ilex</taxon>
    </lineage>
</organism>
<keyword evidence="5" id="KW-1185">Reference proteome</keyword>
<comment type="caution">
    <text evidence="4">The sequence shown here is derived from an EMBL/GenBank/DDBJ whole genome shotgun (WGS) entry which is preliminary data.</text>
</comment>
<sequence length="135" mass="14785">MALSFNDGNSLFNFVVQDGNGVKGLVDSGLAKPPIDLSLLDGPNHDQVVVAIVKAAETLGFFQVVNHGVPVELLDGQRRRTEKIGPLPEAVELDGVAHYREFMFEDYMKNFFGQAHDGKKSLDFAHIGSSYSFLC</sequence>
<evidence type="ECO:0000259" key="3">
    <source>
        <dbReference type="Pfam" id="PF14226"/>
    </source>
</evidence>
<dbReference type="Gene3D" id="2.60.120.330">
    <property type="entry name" value="B-lactam Antibiotic, Isopenicillin N Synthase, Chain"/>
    <property type="match status" value="1"/>
</dbReference>
<evidence type="ECO:0000313" key="4">
    <source>
        <dbReference type="EMBL" id="CAK9157770.1"/>
    </source>
</evidence>
<accession>A0ABC8SPM9</accession>
<dbReference type="GO" id="GO:0046872">
    <property type="term" value="F:metal ion binding"/>
    <property type="evidence" value="ECO:0007669"/>
    <property type="project" value="UniProtKB-KW"/>
</dbReference>
<name>A0ABC8SPM9_9AQUA</name>
<dbReference type="InterPro" id="IPR027443">
    <property type="entry name" value="IPNS-like_sf"/>
</dbReference>
<reference evidence="4 5" key="1">
    <citation type="submission" date="2024-02" db="EMBL/GenBank/DDBJ databases">
        <authorList>
            <person name="Vignale AGUSTIN F."/>
            <person name="Sosa J E."/>
            <person name="Modenutti C."/>
        </authorList>
    </citation>
    <scope>NUCLEOTIDE SEQUENCE [LARGE SCALE GENOMIC DNA]</scope>
</reference>
<keyword evidence="2" id="KW-0408">Iron</keyword>
<gene>
    <name evidence="4" type="ORF">ILEXP_LOCUS26342</name>
</gene>
<proteinExistence type="predicted"/>
<evidence type="ECO:0000256" key="2">
    <source>
        <dbReference type="ARBA" id="ARBA00023004"/>
    </source>
</evidence>